<dbReference type="EMBL" id="FNRP01000019">
    <property type="protein sequence ID" value="SEA95186.1"/>
    <property type="molecule type" value="Genomic_DNA"/>
</dbReference>
<dbReference type="EMBL" id="FOUM01000050">
    <property type="protein sequence ID" value="SFN87529.1"/>
    <property type="molecule type" value="Genomic_DNA"/>
</dbReference>
<sequence length="373" mass="42461">MKSLRKLLYIIPLTGMMVTSCMDVENIEIDHIGGYATMNNAESEAYYANLRAYKATAWNYNRPVAFGWYSNWAPAGAYRRGYLSAMPDSMDFVSMWSGAPGRYEITPEQKADKEFVQKVKGTKLLQVSLLSYLGKGATPNSVYLEVEKQAEEEGWSAAQLETAKKQARWKYWGFEGQFESENHYACLAKFAKALCDSLYANEWDGYDVDWEIGSGVFDMDGTLSQNKHLIHLVKEMNNYIGPKSDPEGKGHKMICIDGNIYGLTHELDEYVDYWIIQSYGSSNPGFDGYGVDPKKIICTENFEKYATNGGQLLKQAAAMPREGYKGGVGAYRFDNDYDNTPNYKWMRQAIQINQRVFNEWKAKQNEAENKPQE</sequence>
<evidence type="ECO:0000313" key="11">
    <source>
        <dbReference type="Proteomes" id="UP000183766"/>
    </source>
</evidence>
<dbReference type="Proteomes" id="UP000487596">
    <property type="component" value="Unassembled WGS sequence"/>
</dbReference>
<dbReference type="EMBL" id="WDES01000014">
    <property type="protein sequence ID" value="KAB6088315.1"/>
    <property type="molecule type" value="Genomic_DNA"/>
</dbReference>
<dbReference type="InterPro" id="IPR017853">
    <property type="entry name" value="GH"/>
</dbReference>
<evidence type="ECO:0000313" key="12">
    <source>
        <dbReference type="Proteomes" id="UP000284417"/>
    </source>
</evidence>
<evidence type="ECO:0000313" key="1">
    <source>
        <dbReference type="EMBL" id="KAB6086347.1"/>
    </source>
</evidence>
<reference evidence="10 11" key="1">
    <citation type="submission" date="2016-10" db="EMBL/GenBank/DDBJ databases">
        <authorList>
            <person name="de Groot N.N."/>
        </authorList>
    </citation>
    <scope>NUCLEOTIDE SEQUENCE [LARGE SCALE GENOMIC DNA]</scope>
    <source>
        <strain evidence="9 11">NLAE-zl-C202</strain>
        <strain evidence="8 10">NLAE-zl-G339</strain>
    </source>
</reference>
<evidence type="ECO:0000313" key="8">
    <source>
        <dbReference type="EMBL" id="SEA95186.1"/>
    </source>
</evidence>
<keyword evidence="14" id="KW-1185">Reference proteome</keyword>
<evidence type="ECO:0000313" key="4">
    <source>
        <dbReference type="EMBL" id="KAB6341036.1"/>
    </source>
</evidence>
<reference evidence="14 15" key="3">
    <citation type="journal article" date="2019" name="Nat. Med.">
        <title>A library of human gut bacterial isolates paired with longitudinal multiomics data enables mechanistic microbiome research.</title>
        <authorList>
            <person name="Poyet M."/>
            <person name="Groussin M."/>
            <person name="Gibbons S.M."/>
            <person name="Avila-Pacheco J."/>
            <person name="Jiang X."/>
            <person name="Kearney S.M."/>
            <person name="Perrotta A.R."/>
            <person name="Berdy B."/>
            <person name="Zhao S."/>
            <person name="Lieberman T.D."/>
            <person name="Swanson P.K."/>
            <person name="Smith M."/>
            <person name="Roesemann S."/>
            <person name="Alexander J.E."/>
            <person name="Rich S.A."/>
            <person name="Livny J."/>
            <person name="Vlamakis H."/>
            <person name="Clish C."/>
            <person name="Bullock K."/>
            <person name="Deik A."/>
            <person name="Scott J."/>
            <person name="Pierce K.A."/>
            <person name="Xavier R.J."/>
            <person name="Alm E.J."/>
        </authorList>
    </citation>
    <scope>NUCLEOTIDE SEQUENCE [LARGE SCALE GENOMIC DNA]</scope>
    <source>
        <strain evidence="4 15">BIOML-A16</strain>
        <strain evidence="3 17">BIOML-A62</strain>
        <strain evidence="1 16">BIOML-A73</strain>
        <strain evidence="2 14">BIOML-A74</strain>
    </source>
</reference>
<dbReference type="Proteomes" id="UP000284417">
    <property type="component" value="Unassembled WGS sequence"/>
</dbReference>
<dbReference type="PROSITE" id="PS51257">
    <property type="entry name" value="PROKAR_LIPOPROTEIN"/>
    <property type="match status" value="1"/>
</dbReference>
<accession>A0A174HAN1</accession>
<dbReference type="Proteomes" id="UP001197958">
    <property type="component" value="Unassembled WGS sequence"/>
</dbReference>
<evidence type="ECO:0000313" key="9">
    <source>
        <dbReference type="EMBL" id="SFN87529.1"/>
    </source>
</evidence>
<dbReference type="Proteomes" id="UP000284495">
    <property type="component" value="Unassembled WGS sequence"/>
</dbReference>
<dbReference type="RefSeq" id="WP_004310491.1">
    <property type="nucleotide sequence ID" value="NZ_AP031409.1"/>
</dbReference>
<name>A0A174HAN1_9BACE</name>
<keyword evidence="7" id="KW-0326">Glycosidase</keyword>
<dbReference type="EMBL" id="QROO01000037">
    <property type="protein sequence ID" value="RHL33404.1"/>
    <property type="molecule type" value="Genomic_DNA"/>
</dbReference>
<evidence type="ECO:0000313" key="10">
    <source>
        <dbReference type="Proteomes" id="UP000183040"/>
    </source>
</evidence>
<dbReference type="Proteomes" id="UP000438288">
    <property type="component" value="Unassembled WGS sequence"/>
</dbReference>
<dbReference type="AlphaFoldDB" id="A0A174HAN1"/>
<dbReference type="Proteomes" id="UP000183766">
    <property type="component" value="Unassembled WGS sequence"/>
</dbReference>
<evidence type="ECO:0000313" key="6">
    <source>
        <dbReference type="EMBL" id="RHL01363.1"/>
    </source>
</evidence>
<evidence type="ECO:0000313" key="3">
    <source>
        <dbReference type="EMBL" id="KAB6128918.1"/>
    </source>
</evidence>
<dbReference type="Proteomes" id="UP000183040">
    <property type="component" value="Unassembled WGS sequence"/>
</dbReference>
<dbReference type="EMBL" id="WDER01000004">
    <property type="protein sequence ID" value="KAB6086347.1"/>
    <property type="molecule type" value="Genomic_DNA"/>
</dbReference>
<dbReference type="EMBL" id="WDEH01000090">
    <property type="protein sequence ID" value="KAB6128918.1"/>
    <property type="molecule type" value="Genomic_DNA"/>
</dbReference>
<evidence type="ECO:0000313" key="2">
    <source>
        <dbReference type="EMBL" id="KAB6088315.1"/>
    </source>
</evidence>
<evidence type="ECO:0000313" key="14">
    <source>
        <dbReference type="Proteomes" id="UP000435059"/>
    </source>
</evidence>
<dbReference type="GO" id="GO:0016798">
    <property type="term" value="F:hydrolase activity, acting on glycosyl bonds"/>
    <property type="evidence" value="ECO:0007669"/>
    <property type="project" value="UniProtKB-KW"/>
</dbReference>
<evidence type="ECO:0000313" key="7">
    <source>
        <dbReference type="EMBL" id="RHL33404.1"/>
    </source>
</evidence>
<dbReference type="EMBL" id="QROC01000002">
    <property type="protein sequence ID" value="RHL01363.1"/>
    <property type="molecule type" value="Genomic_DNA"/>
</dbReference>
<protein>
    <submittedName>
        <fullName evidence="7">Endoglycosidase</fullName>
    </submittedName>
    <submittedName>
        <fullName evidence="5 8">Glycoside hydrolase family 18</fullName>
    </submittedName>
</protein>
<evidence type="ECO:0000313" key="16">
    <source>
        <dbReference type="Proteomes" id="UP000474077"/>
    </source>
</evidence>
<organism evidence="7 13">
    <name type="scientific">Bacteroides xylanisolvens</name>
    <dbReference type="NCBI Taxonomy" id="371601"/>
    <lineage>
        <taxon>Bacteria</taxon>
        <taxon>Pseudomonadati</taxon>
        <taxon>Bacteroidota</taxon>
        <taxon>Bacteroidia</taxon>
        <taxon>Bacteroidales</taxon>
        <taxon>Bacteroidaceae</taxon>
        <taxon>Bacteroides</taxon>
    </lineage>
</organism>
<dbReference type="Pfam" id="PF16141">
    <property type="entry name" value="GH18_BT1044-like"/>
    <property type="match status" value="1"/>
</dbReference>
<dbReference type="EMBL" id="JAIWWW010000001">
    <property type="protein sequence ID" value="MCA4521755.1"/>
    <property type="molecule type" value="Genomic_DNA"/>
</dbReference>
<dbReference type="SUPFAM" id="SSF51445">
    <property type="entry name" value="(Trans)glycosidases"/>
    <property type="match status" value="1"/>
</dbReference>
<dbReference type="Gene3D" id="3.20.20.80">
    <property type="entry name" value="Glycosidases"/>
    <property type="match status" value="1"/>
</dbReference>
<proteinExistence type="predicted"/>
<dbReference type="Proteomes" id="UP000474077">
    <property type="component" value="Unassembled WGS sequence"/>
</dbReference>
<gene>
    <name evidence="7" type="ORF">DW027_22385</name>
    <name evidence="6" type="ORF">DW042_01165</name>
    <name evidence="3" type="ORF">GA424_26105</name>
    <name evidence="1" type="ORF">GA560_02595</name>
    <name evidence="2" type="ORF">GA574_10030</name>
    <name evidence="4" type="ORF">GAZ43_04060</name>
    <name evidence="5" type="ORF">LDZ35_00790</name>
    <name evidence="8" type="ORF">SAMN04487924_11993</name>
    <name evidence="9" type="ORF">SAMN05216250_15030</name>
</gene>
<dbReference type="InterPro" id="IPR032320">
    <property type="entry name" value="GH18_BT1044-like"/>
</dbReference>
<evidence type="ECO:0000313" key="15">
    <source>
        <dbReference type="Proteomes" id="UP000438288"/>
    </source>
</evidence>
<evidence type="ECO:0000313" key="5">
    <source>
        <dbReference type="EMBL" id="MCA4521755.1"/>
    </source>
</evidence>
<evidence type="ECO:0000313" key="17">
    <source>
        <dbReference type="Proteomes" id="UP000487596"/>
    </source>
</evidence>
<keyword evidence="5" id="KW-0378">Hydrolase</keyword>
<evidence type="ECO:0000313" key="13">
    <source>
        <dbReference type="Proteomes" id="UP000284495"/>
    </source>
</evidence>
<reference evidence="5" key="4">
    <citation type="submission" date="2023-08" db="EMBL/GenBank/DDBJ databases">
        <title>Mucin Metabolism Genes Underlie the Key Renovations of Bacteroides xylanisolvens Genomes in Captive Great Apes.</title>
        <authorList>
            <person name="Nishida A.H."/>
        </authorList>
    </citation>
    <scope>NUCLEOTIDE SEQUENCE</scope>
    <source>
        <strain evidence="5">P19.10B</strain>
    </source>
</reference>
<dbReference type="Proteomes" id="UP000435059">
    <property type="component" value="Unassembled WGS sequence"/>
</dbReference>
<dbReference type="EMBL" id="WDCP01000005">
    <property type="protein sequence ID" value="KAB6341036.1"/>
    <property type="molecule type" value="Genomic_DNA"/>
</dbReference>
<reference evidence="12 13" key="2">
    <citation type="submission" date="2018-08" db="EMBL/GenBank/DDBJ databases">
        <title>A genome reference for cultivated species of the human gut microbiota.</title>
        <authorList>
            <person name="Zou Y."/>
            <person name="Xue W."/>
            <person name="Luo G."/>
        </authorList>
    </citation>
    <scope>NUCLEOTIDE SEQUENCE [LARGE SCALE GENOMIC DNA]</scope>
    <source>
        <strain evidence="7 13">AF38-2</strain>
        <strain evidence="6 12">AF39-6AC</strain>
    </source>
</reference>